<dbReference type="Proteomes" id="UP001221142">
    <property type="component" value="Unassembled WGS sequence"/>
</dbReference>
<dbReference type="EMBL" id="JARKIF010000011">
    <property type="protein sequence ID" value="KAJ7627297.1"/>
    <property type="molecule type" value="Genomic_DNA"/>
</dbReference>
<sequence>MEALSAAQQALAQAQLALSRIVPSTAHESISANASVNGDEGECPGCSKLEDQLSMERGRARERERRLLKEVKGLRDELSALGWTGSVPVALMDGDEEEEEHVPVVAQRRSLRHDMAPPPAKRLRIDEPPSAPVIRATTIRATAAGSSSVSSKSKSKSKSKSSSSASKSKAKPPPPPPAPRLSLTPSNSAPASVSGSTRPRAPPTAKPGSLRLAAHDLPPNWIRRIPPDPNVVASAAAAMSLRLRGGRGRLQMAWGDKLPALLLDGGMYEYELPWWVMGDEGVDDDDDDEQEEEDAEDEQDEEEDEPEPEMTAQEREKAEKRQAKSAAQRIRRAAQRERLAAERKKLEGARAVESDEQEDELEPEPEAPKMSAAERDKEEKRQASLAERREVQRAKRAAEREKLEQRREVRRIKDREAREAKKAKEEAAAAAGELEDEDEGMEMENVSTGSPLTPSSLSASLEPAMDLVEGSPVGFMAWAPQV</sequence>
<accession>A0AAD7BQH0</accession>
<feature type="compositionally biased region" description="Acidic residues" evidence="1">
    <location>
        <begin position="280"/>
        <end position="308"/>
    </location>
</feature>
<feature type="compositionally biased region" description="Polar residues" evidence="1">
    <location>
        <begin position="27"/>
        <end position="36"/>
    </location>
</feature>
<name>A0AAD7BQH0_9AGAR</name>
<evidence type="ECO:0000313" key="2">
    <source>
        <dbReference type="EMBL" id="KAJ7627297.1"/>
    </source>
</evidence>
<dbReference type="AlphaFoldDB" id="A0AAD7BQH0"/>
<feature type="compositionally biased region" description="Polar residues" evidence="1">
    <location>
        <begin position="183"/>
        <end position="197"/>
    </location>
</feature>
<feature type="compositionally biased region" description="Low complexity" evidence="1">
    <location>
        <begin position="443"/>
        <end position="463"/>
    </location>
</feature>
<gene>
    <name evidence="2" type="ORF">FB45DRAFT_921022</name>
</gene>
<proteinExistence type="predicted"/>
<protein>
    <submittedName>
        <fullName evidence="2">Uncharacterized protein</fullName>
    </submittedName>
</protein>
<feature type="compositionally biased region" description="Basic and acidic residues" evidence="1">
    <location>
        <begin position="372"/>
        <end position="427"/>
    </location>
</feature>
<organism evidence="2 3">
    <name type="scientific">Roridomyces roridus</name>
    <dbReference type="NCBI Taxonomy" id="1738132"/>
    <lineage>
        <taxon>Eukaryota</taxon>
        <taxon>Fungi</taxon>
        <taxon>Dikarya</taxon>
        <taxon>Basidiomycota</taxon>
        <taxon>Agaricomycotina</taxon>
        <taxon>Agaricomycetes</taxon>
        <taxon>Agaricomycetidae</taxon>
        <taxon>Agaricales</taxon>
        <taxon>Marasmiineae</taxon>
        <taxon>Mycenaceae</taxon>
        <taxon>Roridomyces</taxon>
    </lineage>
</organism>
<feature type="compositionally biased region" description="Low complexity" evidence="1">
    <location>
        <begin position="134"/>
        <end position="152"/>
    </location>
</feature>
<evidence type="ECO:0000313" key="3">
    <source>
        <dbReference type="Proteomes" id="UP001221142"/>
    </source>
</evidence>
<feature type="compositionally biased region" description="Acidic residues" evidence="1">
    <location>
        <begin position="433"/>
        <end position="442"/>
    </location>
</feature>
<feature type="compositionally biased region" description="Basic and acidic residues" evidence="1">
    <location>
        <begin position="312"/>
        <end position="322"/>
    </location>
</feature>
<evidence type="ECO:0000256" key="1">
    <source>
        <dbReference type="SAM" id="MobiDB-lite"/>
    </source>
</evidence>
<feature type="region of interest" description="Disordered" evidence="1">
    <location>
        <begin position="27"/>
        <end position="49"/>
    </location>
</feature>
<feature type="region of interest" description="Disordered" evidence="1">
    <location>
        <begin position="110"/>
        <end position="213"/>
    </location>
</feature>
<comment type="caution">
    <text evidence="2">The sequence shown here is derived from an EMBL/GenBank/DDBJ whole genome shotgun (WGS) entry which is preliminary data.</text>
</comment>
<reference evidence="2" key="1">
    <citation type="submission" date="2023-03" db="EMBL/GenBank/DDBJ databases">
        <title>Massive genome expansion in bonnet fungi (Mycena s.s.) driven by repeated elements and novel gene families across ecological guilds.</title>
        <authorList>
            <consortium name="Lawrence Berkeley National Laboratory"/>
            <person name="Harder C.B."/>
            <person name="Miyauchi S."/>
            <person name="Viragh M."/>
            <person name="Kuo A."/>
            <person name="Thoen E."/>
            <person name="Andreopoulos B."/>
            <person name="Lu D."/>
            <person name="Skrede I."/>
            <person name="Drula E."/>
            <person name="Henrissat B."/>
            <person name="Morin E."/>
            <person name="Kohler A."/>
            <person name="Barry K."/>
            <person name="LaButti K."/>
            <person name="Morin E."/>
            <person name="Salamov A."/>
            <person name="Lipzen A."/>
            <person name="Mereny Z."/>
            <person name="Hegedus B."/>
            <person name="Baldrian P."/>
            <person name="Stursova M."/>
            <person name="Weitz H."/>
            <person name="Taylor A."/>
            <person name="Grigoriev I.V."/>
            <person name="Nagy L.G."/>
            <person name="Martin F."/>
            <person name="Kauserud H."/>
        </authorList>
    </citation>
    <scope>NUCLEOTIDE SEQUENCE</scope>
    <source>
        <strain evidence="2">9284</strain>
    </source>
</reference>
<feature type="region of interest" description="Disordered" evidence="1">
    <location>
        <begin position="278"/>
        <end position="463"/>
    </location>
</feature>
<keyword evidence="3" id="KW-1185">Reference proteome</keyword>
<feature type="compositionally biased region" description="Basic and acidic residues" evidence="1">
    <location>
        <begin position="334"/>
        <end position="353"/>
    </location>
</feature>
<feature type="compositionally biased region" description="Acidic residues" evidence="1">
    <location>
        <begin position="354"/>
        <end position="365"/>
    </location>
</feature>